<proteinExistence type="predicted"/>
<dbReference type="RefSeq" id="WP_007758415.1">
    <property type="nucleotide sequence ID" value="NZ_CABIXA010000021.1"/>
</dbReference>
<dbReference type="Proteomes" id="UP000095517">
    <property type="component" value="Unassembled WGS sequence"/>
</dbReference>
<protein>
    <submittedName>
        <fullName evidence="1">Uncharacterized protein</fullName>
    </submittedName>
</protein>
<dbReference type="STRING" id="338188.ERS852397_03135"/>
<gene>
    <name evidence="1" type="ORF">ERS852397_03135</name>
</gene>
<evidence type="ECO:0000313" key="1">
    <source>
        <dbReference type="EMBL" id="CUO93620.1"/>
    </source>
</evidence>
<organism evidence="1 2">
    <name type="scientific">Bacteroides finegoldii</name>
    <dbReference type="NCBI Taxonomy" id="338188"/>
    <lineage>
        <taxon>Bacteria</taxon>
        <taxon>Pseudomonadati</taxon>
        <taxon>Bacteroidota</taxon>
        <taxon>Bacteroidia</taxon>
        <taxon>Bacteroidales</taxon>
        <taxon>Bacteroidaceae</taxon>
        <taxon>Bacteroides</taxon>
    </lineage>
</organism>
<evidence type="ECO:0000313" key="2">
    <source>
        <dbReference type="Proteomes" id="UP000095517"/>
    </source>
</evidence>
<dbReference type="GeneID" id="92986476"/>
<sequence>MSLDLNPQAYKNTGWAFLVTCELDDDIEKKDVSVLFYGVGYHIVPCFELLTNNDMNWNFEVISLNEDVPYIADPKFLCR</sequence>
<name>A0A174J941_9BACE</name>
<reference evidence="1 2" key="1">
    <citation type="submission" date="2015-09" db="EMBL/GenBank/DDBJ databases">
        <authorList>
            <consortium name="Pathogen Informatics"/>
        </authorList>
    </citation>
    <scope>NUCLEOTIDE SEQUENCE [LARGE SCALE GENOMIC DNA]</scope>
    <source>
        <strain evidence="1 2">2789STDY5608840</strain>
    </source>
</reference>
<dbReference type="EMBL" id="CYZH01000021">
    <property type="protein sequence ID" value="CUO93620.1"/>
    <property type="molecule type" value="Genomic_DNA"/>
</dbReference>
<accession>A0A174J941</accession>
<dbReference type="AlphaFoldDB" id="A0A174J941"/>